<dbReference type="AlphaFoldDB" id="A0A2P8QZQ7"/>
<dbReference type="EMBL" id="PDHH01000005">
    <property type="protein sequence ID" value="PSM51733.1"/>
    <property type="molecule type" value="Genomic_DNA"/>
</dbReference>
<keyword evidence="2" id="KW-0378">Hydrolase</keyword>
<dbReference type="InterPro" id="IPR008272">
    <property type="entry name" value="HB-CoA_thioesterase_AS"/>
</dbReference>
<dbReference type="Pfam" id="PF03061">
    <property type="entry name" value="4HBT"/>
    <property type="match status" value="1"/>
</dbReference>
<dbReference type="PANTHER" id="PTHR31793:SF37">
    <property type="entry name" value="ACYL-COA THIOESTER HYDROLASE YBGC"/>
    <property type="match status" value="1"/>
</dbReference>
<dbReference type="RefSeq" id="WP_106871805.1">
    <property type="nucleotide sequence ID" value="NZ_CP053841.1"/>
</dbReference>
<dbReference type="InterPro" id="IPR029069">
    <property type="entry name" value="HotDog_dom_sf"/>
</dbReference>
<evidence type="ECO:0000256" key="2">
    <source>
        <dbReference type="ARBA" id="ARBA00022801"/>
    </source>
</evidence>
<evidence type="ECO:0000313" key="5">
    <source>
        <dbReference type="Proteomes" id="UP000240535"/>
    </source>
</evidence>
<organism evidence="4 5">
    <name type="scientific">Campylobacter blaseri</name>
    <dbReference type="NCBI Taxonomy" id="2042961"/>
    <lineage>
        <taxon>Bacteria</taxon>
        <taxon>Pseudomonadati</taxon>
        <taxon>Campylobacterota</taxon>
        <taxon>Epsilonproteobacteria</taxon>
        <taxon>Campylobacterales</taxon>
        <taxon>Campylobacteraceae</taxon>
        <taxon>Campylobacter</taxon>
    </lineage>
</organism>
<dbReference type="SUPFAM" id="SSF54637">
    <property type="entry name" value="Thioesterase/thiol ester dehydrase-isomerase"/>
    <property type="match status" value="1"/>
</dbReference>
<protein>
    <submittedName>
        <fullName evidence="4">Thioesterase</fullName>
    </submittedName>
</protein>
<keyword evidence="5" id="KW-1185">Reference proteome</keyword>
<dbReference type="InterPro" id="IPR050563">
    <property type="entry name" value="4-hydroxybenzoyl-CoA_TE"/>
</dbReference>
<dbReference type="Proteomes" id="UP000240535">
    <property type="component" value="Unassembled WGS sequence"/>
</dbReference>
<reference evidence="5" key="1">
    <citation type="submission" date="2017-10" db="EMBL/GenBank/DDBJ databases">
        <title>Campylobacter species from seals.</title>
        <authorList>
            <person name="Gilbert M.J."/>
            <person name="Zomer A.L."/>
            <person name="Timmerman A.J."/>
            <person name="Duim B."/>
            <person name="Wagenaar J.A."/>
        </authorList>
    </citation>
    <scope>NUCLEOTIDE SEQUENCE [LARGE SCALE GENOMIC DNA]</scope>
    <source>
        <strain evidence="5">17S00004-5</strain>
    </source>
</reference>
<dbReference type="NCBIfam" id="TIGR00051">
    <property type="entry name" value="YbgC/FadM family acyl-CoA thioesterase"/>
    <property type="match status" value="1"/>
</dbReference>
<dbReference type="GO" id="GO:0047617">
    <property type="term" value="F:fatty acyl-CoA hydrolase activity"/>
    <property type="evidence" value="ECO:0007669"/>
    <property type="project" value="TreeGrafter"/>
</dbReference>
<dbReference type="Gene3D" id="3.10.129.10">
    <property type="entry name" value="Hotdog Thioesterase"/>
    <property type="match status" value="1"/>
</dbReference>
<comment type="caution">
    <text evidence="4">The sequence shown here is derived from an EMBL/GenBank/DDBJ whole genome shotgun (WGS) entry which is preliminary data.</text>
</comment>
<dbReference type="PIRSF" id="PIRSF003230">
    <property type="entry name" value="YbgC"/>
    <property type="match status" value="1"/>
</dbReference>
<dbReference type="InterPro" id="IPR006684">
    <property type="entry name" value="YbgC/YbaW"/>
</dbReference>
<dbReference type="CDD" id="cd00586">
    <property type="entry name" value="4HBT"/>
    <property type="match status" value="1"/>
</dbReference>
<sequence length="132" mass="15221">MKLRVYYEDTDAAGIVYHANFIKFCERARSELFFSSNIQAFTKNRHFVVTSINAKFIKTAFLGDILEIKSKAKEIKKASIIIEQNIYRIASIEKPLNKPELVFNADIKLAFVLDKKPAKMDKDIIDFLNKIS</sequence>
<evidence type="ECO:0000259" key="3">
    <source>
        <dbReference type="Pfam" id="PF03061"/>
    </source>
</evidence>
<dbReference type="PANTHER" id="PTHR31793">
    <property type="entry name" value="4-HYDROXYBENZOYL-COA THIOESTERASE FAMILY MEMBER"/>
    <property type="match status" value="1"/>
</dbReference>
<dbReference type="PROSITE" id="PS01328">
    <property type="entry name" value="4HBCOA_THIOESTERASE"/>
    <property type="match status" value="1"/>
</dbReference>
<accession>A0A2P8QZQ7</accession>
<evidence type="ECO:0000313" key="4">
    <source>
        <dbReference type="EMBL" id="PSM51733.1"/>
    </source>
</evidence>
<gene>
    <name evidence="4" type="ORF">CQ405_06285</name>
</gene>
<proteinExistence type="inferred from homology"/>
<comment type="similarity">
    <text evidence="1">Belongs to the 4-hydroxybenzoyl-CoA thioesterase family.</text>
</comment>
<evidence type="ECO:0000256" key="1">
    <source>
        <dbReference type="ARBA" id="ARBA00005953"/>
    </source>
</evidence>
<feature type="domain" description="Thioesterase" evidence="3">
    <location>
        <begin position="14"/>
        <end position="88"/>
    </location>
</feature>
<name>A0A2P8QZQ7_9BACT</name>
<dbReference type="OrthoDB" id="9808429at2"/>
<dbReference type="InterPro" id="IPR006683">
    <property type="entry name" value="Thioestr_dom"/>
</dbReference>